<dbReference type="InParanoid" id="A0A0N1ICX7"/>
<name>A0A0N1ICX7_PAPMA</name>
<evidence type="ECO:0000313" key="1">
    <source>
        <dbReference type="EMBL" id="KPJ21455.1"/>
    </source>
</evidence>
<sequence length="114" mass="12348">MPLSGSGVNYTHILKTGLMGRFALSVVDDLVAVHHQSSQTSQLFDIMEECKVENTVIHLPLVPAHSIRPAVVDEQPCPMCILYFIISSLNVPTEGLGTNSKLRLGHSQPQPSAS</sequence>
<dbReference type="Proteomes" id="UP000053240">
    <property type="component" value="Unassembled WGS sequence"/>
</dbReference>
<reference evidence="1 2" key="1">
    <citation type="journal article" date="2015" name="Nat. Commun.">
        <title>Outbred genome sequencing and CRISPR/Cas9 gene editing in butterflies.</title>
        <authorList>
            <person name="Li X."/>
            <person name="Fan D."/>
            <person name="Zhang W."/>
            <person name="Liu G."/>
            <person name="Zhang L."/>
            <person name="Zhao L."/>
            <person name="Fang X."/>
            <person name="Chen L."/>
            <person name="Dong Y."/>
            <person name="Chen Y."/>
            <person name="Ding Y."/>
            <person name="Zhao R."/>
            <person name="Feng M."/>
            <person name="Zhu Y."/>
            <person name="Feng Y."/>
            <person name="Jiang X."/>
            <person name="Zhu D."/>
            <person name="Xiang H."/>
            <person name="Feng X."/>
            <person name="Li S."/>
            <person name="Wang J."/>
            <person name="Zhang G."/>
            <person name="Kronforst M.R."/>
            <person name="Wang W."/>
        </authorList>
    </citation>
    <scope>NUCLEOTIDE SEQUENCE [LARGE SCALE GENOMIC DNA]</scope>
    <source>
        <strain evidence="1">Ya'a_city_454_Pm</strain>
        <tissue evidence="1">Whole body</tissue>
    </source>
</reference>
<dbReference type="AlphaFoldDB" id="A0A0N1ICX7"/>
<dbReference type="EMBL" id="LADJ01047732">
    <property type="protein sequence ID" value="KPJ21455.1"/>
    <property type="molecule type" value="Genomic_DNA"/>
</dbReference>
<gene>
    <name evidence="1" type="ORF">RR48_00180</name>
</gene>
<keyword evidence="2" id="KW-1185">Reference proteome</keyword>
<organism evidence="1 2">
    <name type="scientific">Papilio machaon</name>
    <name type="common">Old World swallowtail butterfly</name>
    <dbReference type="NCBI Taxonomy" id="76193"/>
    <lineage>
        <taxon>Eukaryota</taxon>
        <taxon>Metazoa</taxon>
        <taxon>Ecdysozoa</taxon>
        <taxon>Arthropoda</taxon>
        <taxon>Hexapoda</taxon>
        <taxon>Insecta</taxon>
        <taxon>Pterygota</taxon>
        <taxon>Neoptera</taxon>
        <taxon>Endopterygota</taxon>
        <taxon>Lepidoptera</taxon>
        <taxon>Glossata</taxon>
        <taxon>Ditrysia</taxon>
        <taxon>Papilionoidea</taxon>
        <taxon>Papilionidae</taxon>
        <taxon>Papilioninae</taxon>
        <taxon>Papilio</taxon>
    </lineage>
</organism>
<accession>A0A0N1ICX7</accession>
<protein>
    <submittedName>
        <fullName evidence="1">Uncharacterized protein</fullName>
    </submittedName>
</protein>
<evidence type="ECO:0000313" key="2">
    <source>
        <dbReference type="Proteomes" id="UP000053240"/>
    </source>
</evidence>
<proteinExistence type="predicted"/>
<comment type="caution">
    <text evidence="1">The sequence shown here is derived from an EMBL/GenBank/DDBJ whole genome shotgun (WGS) entry which is preliminary data.</text>
</comment>